<dbReference type="PANTHER" id="PTHR35526:SF3">
    <property type="entry name" value="ANTI-SIGMA-F FACTOR RSBW"/>
    <property type="match status" value="1"/>
</dbReference>
<proteinExistence type="predicted"/>
<dbReference type="InterPro" id="IPR036890">
    <property type="entry name" value="HATPase_C_sf"/>
</dbReference>
<accession>A0ABQ5VV27</accession>
<sequence>MNFRISPPVFRSEFKSEQSRITSTVAEAAVWLRKTVPDEDAVQNCEIVLAEALNNVVEHAYKYQPDKDIALELQQTEASIEIFIKDSGDQFPGVPQKKPLDPLTLDLEDLPEGGFGWMMIQALTKDIYYSYTDGKNSLQLSIAVNSNADSNH</sequence>
<dbReference type="EMBL" id="BSNN01000004">
    <property type="protein sequence ID" value="GLQ35285.1"/>
    <property type="molecule type" value="Genomic_DNA"/>
</dbReference>
<gene>
    <name evidence="3" type="ORF">GCM10007939_15680</name>
</gene>
<dbReference type="Proteomes" id="UP001156694">
    <property type="component" value="Unassembled WGS sequence"/>
</dbReference>
<keyword evidence="1" id="KW-0723">Serine/threonine-protein kinase</keyword>
<comment type="caution">
    <text evidence="3">The sequence shown here is derived from an EMBL/GenBank/DDBJ whole genome shotgun (WGS) entry which is preliminary data.</text>
</comment>
<reference evidence="4" key="1">
    <citation type="journal article" date="2019" name="Int. J. Syst. Evol. Microbiol.">
        <title>The Global Catalogue of Microorganisms (GCM) 10K type strain sequencing project: providing services to taxonomists for standard genome sequencing and annotation.</title>
        <authorList>
            <consortium name="The Broad Institute Genomics Platform"/>
            <consortium name="The Broad Institute Genome Sequencing Center for Infectious Disease"/>
            <person name="Wu L."/>
            <person name="Ma J."/>
        </authorList>
    </citation>
    <scope>NUCLEOTIDE SEQUENCE [LARGE SCALE GENOMIC DNA]</scope>
    <source>
        <strain evidence="4">NBRC 110140</strain>
    </source>
</reference>
<dbReference type="InterPro" id="IPR003594">
    <property type="entry name" value="HATPase_dom"/>
</dbReference>
<protein>
    <recommendedName>
        <fullName evidence="2">Histidine kinase/HSP90-like ATPase domain-containing protein</fullName>
    </recommendedName>
</protein>
<dbReference type="SUPFAM" id="SSF55874">
    <property type="entry name" value="ATPase domain of HSP90 chaperone/DNA topoisomerase II/histidine kinase"/>
    <property type="match status" value="1"/>
</dbReference>
<keyword evidence="1" id="KW-0808">Transferase</keyword>
<dbReference type="InterPro" id="IPR050267">
    <property type="entry name" value="Anti-sigma-factor_SerPK"/>
</dbReference>
<keyword evidence="4" id="KW-1185">Reference proteome</keyword>
<evidence type="ECO:0000313" key="4">
    <source>
        <dbReference type="Proteomes" id="UP001156694"/>
    </source>
</evidence>
<dbReference type="Pfam" id="PF13581">
    <property type="entry name" value="HATPase_c_2"/>
    <property type="match status" value="1"/>
</dbReference>
<dbReference type="Gene3D" id="3.30.565.10">
    <property type="entry name" value="Histidine kinase-like ATPase, C-terminal domain"/>
    <property type="match status" value="1"/>
</dbReference>
<dbReference type="PANTHER" id="PTHR35526">
    <property type="entry name" value="ANTI-SIGMA-F FACTOR RSBW-RELATED"/>
    <property type="match status" value="1"/>
</dbReference>
<organism evidence="3 4">
    <name type="scientific">Amylibacter marinus</name>
    <dbReference type="NCBI Taxonomy" id="1475483"/>
    <lineage>
        <taxon>Bacteria</taxon>
        <taxon>Pseudomonadati</taxon>
        <taxon>Pseudomonadota</taxon>
        <taxon>Alphaproteobacteria</taxon>
        <taxon>Rhodobacterales</taxon>
        <taxon>Paracoccaceae</taxon>
        <taxon>Amylibacter</taxon>
    </lineage>
</organism>
<dbReference type="RefSeq" id="WP_284377539.1">
    <property type="nucleotide sequence ID" value="NZ_BSNN01000004.1"/>
</dbReference>
<evidence type="ECO:0000313" key="3">
    <source>
        <dbReference type="EMBL" id="GLQ35285.1"/>
    </source>
</evidence>
<dbReference type="CDD" id="cd16936">
    <property type="entry name" value="HATPase_RsbW-like"/>
    <property type="match status" value="1"/>
</dbReference>
<evidence type="ECO:0000256" key="1">
    <source>
        <dbReference type="ARBA" id="ARBA00022527"/>
    </source>
</evidence>
<name>A0ABQ5VV27_9RHOB</name>
<keyword evidence="1" id="KW-0418">Kinase</keyword>
<evidence type="ECO:0000259" key="2">
    <source>
        <dbReference type="Pfam" id="PF13581"/>
    </source>
</evidence>
<feature type="domain" description="Histidine kinase/HSP90-like ATPase" evidence="2">
    <location>
        <begin position="16"/>
        <end position="141"/>
    </location>
</feature>